<evidence type="ECO:0000256" key="3">
    <source>
        <dbReference type="ARBA" id="ARBA00022448"/>
    </source>
</evidence>
<dbReference type="GO" id="GO:0005886">
    <property type="term" value="C:plasma membrane"/>
    <property type="evidence" value="ECO:0007669"/>
    <property type="project" value="TreeGrafter"/>
</dbReference>
<keyword evidence="14" id="KW-1185">Reference proteome</keyword>
<evidence type="ECO:0000256" key="5">
    <source>
        <dbReference type="ARBA" id="ARBA00022906"/>
    </source>
</evidence>
<evidence type="ECO:0000259" key="12">
    <source>
        <dbReference type="Pfam" id="PF16916"/>
    </source>
</evidence>
<dbReference type="SUPFAM" id="SSF160240">
    <property type="entry name" value="Cation efflux protein cytoplasmic domain-like"/>
    <property type="match status" value="1"/>
</dbReference>
<evidence type="ECO:0000313" key="13">
    <source>
        <dbReference type="EMBL" id="KXS16207.1"/>
    </source>
</evidence>
<keyword evidence="4 10" id="KW-0812">Transmembrane</keyword>
<evidence type="ECO:0000256" key="4">
    <source>
        <dbReference type="ARBA" id="ARBA00022692"/>
    </source>
</evidence>
<dbReference type="GO" id="GO:0098771">
    <property type="term" value="P:inorganic ion homeostasis"/>
    <property type="evidence" value="ECO:0007669"/>
    <property type="project" value="UniProtKB-ARBA"/>
</dbReference>
<comment type="similarity">
    <text evidence="2">Belongs to the cation diffusion facilitator (CDF) transporter (TC 2.A.4) family. SLC30A subfamily.</text>
</comment>
<gene>
    <name evidence="13" type="ORF">M427DRAFT_111463</name>
</gene>
<feature type="compositionally biased region" description="Polar residues" evidence="9">
    <location>
        <begin position="19"/>
        <end position="28"/>
    </location>
</feature>
<feature type="transmembrane region" description="Helical" evidence="10">
    <location>
        <begin position="156"/>
        <end position="180"/>
    </location>
</feature>
<evidence type="ECO:0000256" key="10">
    <source>
        <dbReference type="SAM" id="Phobius"/>
    </source>
</evidence>
<dbReference type="GO" id="GO:0005385">
    <property type="term" value="F:zinc ion transmembrane transporter activity"/>
    <property type="evidence" value="ECO:0007669"/>
    <property type="project" value="TreeGrafter"/>
</dbReference>
<feature type="domain" description="Cation efflux protein transmembrane" evidence="11">
    <location>
        <begin position="95"/>
        <end position="371"/>
    </location>
</feature>
<feature type="transmembrane region" description="Helical" evidence="10">
    <location>
        <begin position="317"/>
        <end position="336"/>
    </location>
</feature>
<dbReference type="Gene3D" id="1.20.1510.10">
    <property type="entry name" value="Cation efflux protein transmembrane domain"/>
    <property type="match status" value="1"/>
</dbReference>
<reference evidence="13 14" key="1">
    <citation type="journal article" date="2015" name="Genome Biol. Evol.">
        <title>Phylogenomic analyses indicate that early fungi evolved digesting cell walls of algal ancestors of land plants.</title>
        <authorList>
            <person name="Chang Y."/>
            <person name="Wang S."/>
            <person name="Sekimoto S."/>
            <person name="Aerts A.L."/>
            <person name="Choi C."/>
            <person name="Clum A."/>
            <person name="LaButti K.M."/>
            <person name="Lindquist E.A."/>
            <person name="Yee Ngan C."/>
            <person name="Ohm R.A."/>
            <person name="Salamov A.A."/>
            <person name="Grigoriev I.V."/>
            <person name="Spatafora J.W."/>
            <person name="Berbee M.L."/>
        </authorList>
    </citation>
    <scope>NUCLEOTIDE SEQUENCE [LARGE SCALE GENOMIC DNA]</scope>
    <source>
        <strain evidence="13 14">JEL478</strain>
    </source>
</reference>
<dbReference type="Pfam" id="PF16916">
    <property type="entry name" value="ZT_dimer"/>
    <property type="match status" value="1"/>
</dbReference>
<evidence type="ECO:0000256" key="2">
    <source>
        <dbReference type="ARBA" id="ARBA00008873"/>
    </source>
</evidence>
<keyword evidence="6 10" id="KW-1133">Transmembrane helix</keyword>
<dbReference type="PANTHER" id="PTHR11562">
    <property type="entry name" value="CATION EFFLUX PROTEIN/ ZINC TRANSPORTER"/>
    <property type="match status" value="1"/>
</dbReference>
<feature type="transmembrane region" description="Helical" evidence="10">
    <location>
        <begin position="127"/>
        <end position="144"/>
    </location>
</feature>
<accession>A0A139AHD5</accession>
<dbReference type="InterPro" id="IPR027470">
    <property type="entry name" value="Cation_efflux_CTD"/>
</dbReference>
<dbReference type="InterPro" id="IPR058533">
    <property type="entry name" value="Cation_efflux_TM"/>
</dbReference>
<dbReference type="PANTHER" id="PTHR11562:SF17">
    <property type="entry name" value="RE54080P-RELATED"/>
    <property type="match status" value="1"/>
</dbReference>
<dbReference type="Proteomes" id="UP000070544">
    <property type="component" value="Unassembled WGS sequence"/>
</dbReference>
<feature type="transmembrane region" description="Helical" evidence="10">
    <location>
        <begin position="342"/>
        <end position="363"/>
    </location>
</feature>
<evidence type="ECO:0000259" key="11">
    <source>
        <dbReference type="Pfam" id="PF01545"/>
    </source>
</evidence>
<dbReference type="InterPro" id="IPR050681">
    <property type="entry name" value="CDF/SLC30A"/>
</dbReference>
<dbReference type="AlphaFoldDB" id="A0A139AHD5"/>
<dbReference type="EMBL" id="KQ965756">
    <property type="protein sequence ID" value="KXS16207.1"/>
    <property type="molecule type" value="Genomic_DNA"/>
</dbReference>
<dbReference type="InterPro" id="IPR036837">
    <property type="entry name" value="Cation_efflux_CTD_sf"/>
</dbReference>
<evidence type="ECO:0000256" key="6">
    <source>
        <dbReference type="ARBA" id="ARBA00022989"/>
    </source>
</evidence>
<evidence type="ECO:0000256" key="9">
    <source>
        <dbReference type="SAM" id="MobiDB-lite"/>
    </source>
</evidence>
<dbReference type="OrthoDB" id="9944568at2759"/>
<dbReference type="OMA" id="NGLHTWS"/>
<feature type="compositionally biased region" description="Low complexity" evidence="9">
    <location>
        <begin position="1"/>
        <end position="18"/>
    </location>
</feature>
<feature type="compositionally biased region" description="Basic and acidic residues" evidence="9">
    <location>
        <begin position="261"/>
        <end position="300"/>
    </location>
</feature>
<proteinExistence type="inferred from homology"/>
<dbReference type="InterPro" id="IPR002524">
    <property type="entry name" value="Cation_efflux"/>
</dbReference>
<feature type="compositionally biased region" description="Basic and acidic residues" evidence="9">
    <location>
        <begin position="221"/>
        <end position="232"/>
    </location>
</feature>
<feature type="compositionally biased region" description="Polar residues" evidence="9">
    <location>
        <begin position="46"/>
        <end position="59"/>
    </location>
</feature>
<feature type="transmembrane region" description="Helical" evidence="10">
    <location>
        <begin position="94"/>
        <end position="115"/>
    </location>
</feature>
<evidence type="ECO:0000256" key="8">
    <source>
        <dbReference type="ARBA" id="ARBA00023136"/>
    </source>
</evidence>
<keyword evidence="7" id="KW-0406">Ion transport</keyword>
<evidence type="ECO:0000256" key="7">
    <source>
        <dbReference type="ARBA" id="ARBA00023065"/>
    </source>
</evidence>
<feature type="transmembrane region" description="Helical" evidence="10">
    <location>
        <begin position="192"/>
        <end position="215"/>
    </location>
</feature>
<comment type="subcellular location">
    <subcellularLocation>
        <location evidence="1">Membrane</location>
        <topology evidence="1">Multi-pass membrane protein</topology>
    </subcellularLocation>
</comment>
<dbReference type="InterPro" id="IPR027469">
    <property type="entry name" value="Cation_efflux_TMD_sf"/>
</dbReference>
<keyword evidence="5" id="KW-0864">Zinc transport</keyword>
<dbReference type="STRING" id="1344416.A0A139AHD5"/>
<evidence type="ECO:0000313" key="14">
    <source>
        <dbReference type="Proteomes" id="UP000070544"/>
    </source>
</evidence>
<dbReference type="Pfam" id="PF01545">
    <property type="entry name" value="Cation_efflux"/>
    <property type="match status" value="1"/>
</dbReference>
<evidence type="ECO:0000256" key="1">
    <source>
        <dbReference type="ARBA" id="ARBA00004141"/>
    </source>
</evidence>
<keyword evidence="3" id="KW-0813">Transport</keyword>
<protein>
    <submittedName>
        <fullName evidence="13">Cation efflux protein</fullName>
    </submittedName>
</protein>
<sequence length="501" mass="53388">MAPSTPANPTTPLLTSSSRSVAFTTAPSTPMGATPPKWPPHERRSSYNPEANCHLSSSGDGHAHGPARGRERGGSTAARRKKLDTKAERDKRRLMMAIALSVIFFLVEIVGGIWAGSLALFSDSFHLLSDVLGFAISLAALHLAQMPASSTHSYGYYRAEILGALFSIFFIWVLTAVLVWEAVQRILNPEPIDAPIMFGVALAGVVVNIILAIVLGHGHDHDHDHGHGHGGEAEQGQGTGSESSEDGSSDGEEEELIANGDAHDHADGGHDHGHDHADGGHEHDHGANGHDHGAKATKGHNHETHENINISSATLHVLGDLVSSIGVLIASVVIYFNPSATYADPICTLLFSLIVLATTFRLASRAVTVLMEAAPAGLDLRLLARRLRRIPGVSGVHDLHAWALTVGRAAVTVHVTVGKEQDTPEAGSKRPTDVNDVKRVLHEAEFVVCKEFGIHHSTVQVEVEGWETWEEGRHDHGEGAGQLHCAVVDGDGWDGEARGEA</sequence>
<keyword evidence="8 10" id="KW-0472">Membrane</keyword>
<feature type="region of interest" description="Disordered" evidence="9">
    <location>
        <begin position="221"/>
        <end position="300"/>
    </location>
</feature>
<keyword evidence="5" id="KW-0862">Zinc</keyword>
<feature type="region of interest" description="Disordered" evidence="9">
    <location>
        <begin position="1"/>
        <end position="85"/>
    </location>
</feature>
<dbReference type="SUPFAM" id="SSF161111">
    <property type="entry name" value="Cation efflux protein transmembrane domain-like"/>
    <property type="match status" value="1"/>
</dbReference>
<name>A0A139AHD5_GONPJ</name>
<feature type="domain" description="Cation efflux protein cytoplasmic" evidence="12">
    <location>
        <begin position="383"/>
        <end position="462"/>
    </location>
</feature>
<dbReference type="GO" id="GO:0030003">
    <property type="term" value="P:intracellular monoatomic cation homeostasis"/>
    <property type="evidence" value="ECO:0007669"/>
    <property type="project" value="UniProtKB-ARBA"/>
</dbReference>
<feature type="compositionally biased region" description="Acidic residues" evidence="9">
    <location>
        <begin position="243"/>
        <end position="256"/>
    </location>
</feature>
<dbReference type="NCBIfam" id="TIGR01297">
    <property type="entry name" value="CDF"/>
    <property type="match status" value="1"/>
</dbReference>
<organism evidence="13 14">
    <name type="scientific">Gonapodya prolifera (strain JEL478)</name>
    <name type="common">Monoblepharis prolifera</name>
    <dbReference type="NCBI Taxonomy" id="1344416"/>
    <lineage>
        <taxon>Eukaryota</taxon>
        <taxon>Fungi</taxon>
        <taxon>Fungi incertae sedis</taxon>
        <taxon>Chytridiomycota</taxon>
        <taxon>Chytridiomycota incertae sedis</taxon>
        <taxon>Monoblepharidomycetes</taxon>
        <taxon>Monoblepharidales</taxon>
        <taxon>Gonapodyaceae</taxon>
        <taxon>Gonapodya</taxon>
    </lineage>
</organism>